<protein>
    <submittedName>
        <fullName evidence="2">Uncharacterized protein</fullName>
    </submittedName>
</protein>
<evidence type="ECO:0000256" key="1">
    <source>
        <dbReference type="SAM" id="SignalP"/>
    </source>
</evidence>
<evidence type="ECO:0000313" key="3">
    <source>
        <dbReference type="Proteomes" id="UP001235343"/>
    </source>
</evidence>
<dbReference type="Proteomes" id="UP001235343">
    <property type="component" value="Unassembled WGS sequence"/>
</dbReference>
<keyword evidence="1" id="KW-0732">Signal</keyword>
<feature type="chain" id="PRO_5045369456" evidence="1">
    <location>
        <begin position="30"/>
        <end position="148"/>
    </location>
</feature>
<accession>A0ABT7LAG8</accession>
<evidence type="ECO:0000313" key="2">
    <source>
        <dbReference type="EMBL" id="MDL4842853.1"/>
    </source>
</evidence>
<dbReference type="EMBL" id="JASTZU010000063">
    <property type="protein sequence ID" value="MDL4842853.1"/>
    <property type="molecule type" value="Genomic_DNA"/>
</dbReference>
<dbReference type="RefSeq" id="WP_285934149.1">
    <property type="nucleotide sequence ID" value="NZ_JASTZU010000063.1"/>
</dbReference>
<keyword evidence="3" id="KW-1185">Reference proteome</keyword>
<reference evidence="2 3" key="1">
    <citation type="submission" date="2023-06" db="EMBL/GenBank/DDBJ databases">
        <title>Aquibacillus rhizosphaerae LR5S19.</title>
        <authorList>
            <person name="Sun J.-Q."/>
        </authorList>
    </citation>
    <scope>NUCLEOTIDE SEQUENCE [LARGE SCALE GENOMIC DNA]</scope>
    <source>
        <strain evidence="2 3">LR5S19</strain>
    </source>
</reference>
<comment type="caution">
    <text evidence="2">The sequence shown here is derived from an EMBL/GenBank/DDBJ whole genome shotgun (WGS) entry which is preliminary data.</text>
</comment>
<gene>
    <name evidence="2" type="ORF">QQS35_20670</name>
</gene>
<sequence>MKGKIVKVFLGVIATLLIFSSVAPSYASAKTSVANTTTNSIAQKDTSLASTDPKLKNPVVQPQSIKTKAVGQALRYGGYWLNQLIKKIPYKWADRLGDSVERWGHTAANVVDELTEYGETAVTIALMKAGIPPNDAILMAKFITFFLP</sequence>
<proteinExistence type="predicted"/>
<feature type="signal peptide" evidence="1">
    <location>
        <begin position="1"/>
        <end position="29"/>
    </location>
</feature>
<organism evidence="2 3">
    <name type="scientific">Aquibacillus rhizosphaerae</name>
    <dbReference type="NCBI Taxonomy" id="3051431"/>
    <lineage>
        <taxon>Bacteria</taxon>
        <taxon>Bacillati</taxon>
        <taxon>Bacillota</taxon>
        <taxon>Bacilli</taxon>
        <taxon>Bacillales</taxon>
        <taxon>Bacillaceae</taxon>
        <taxon>Aquibacillus</taxon>
    </lineage>
</organism>
<name>A0ABT7LAG8_9BACI</name>